<comment type="caution">
    <text evidence="3">The sequence shown here is derived from an EMBL/GenBank/DDBJ whole genome shotgun (WGS) entry which is preliminary data.</text>
</comment>
<organism evidence="3 4">
    <name type="scientific">Aureobasidium pullulans</name>
    <name type="common">Black yeast</name>
    <name type="synonym">Pullularia pullulans</name>
    <dbReference type="NCBI Taxonomy" id="5580"/>
    <lineage>
        <taxon>Eukaryota</taxon>
        <taxon>Fungi</taxon>
        <taxon>Dikarya</taxon>
        <taxon>Ascomycota</taxon>
        <taxon>Pezizomycotina</taxon>
        <taxon>Dothideomycetes</taxon>
        <taxon>Dothideomycetidae</taxon>
        <taxon>Dothideales</taxon>
        <taxon>Saccotheciaceae</taxon>
        <taxon>Aureobasidium</taxon>
    </lineage>
</organism>
<feature type="region of interest" description="Disordered" evidence="1">
    <location>
        <begin position="312"/>
        <end position="438"/>
    </location>
</feature>
<evidence type="ECO:0000313" key="4">
    <source>
        <dbReference type="Proteomes" id="UP000308802"/>
    </source>
</evidence>
<feature type="region of interest" description="Disordered" evidence="1">
    <location>
        <begin position="525"/>
        <end position="603"/>
    </location>
</feature>
<dbReference type="Gene3D" id="2.30.30.140">
    <property type="match status" value="1"/>
</dbReference>
<dbReference type="Proteomes" id="UP000308802">
    <property type="component" value="Unassembled WGS sequence"/>
</dbReference>
<feature type="domain" description="PWWP" evidence="2">
    <location>
        <begin position="183"/>
        <end position="266"/>
    </location>
</feature>
<dbReference type="SUPFAM" id="SSF63748">
    <property type="entry name" value="Tudor/PWWP/MBT"/>
    <property type="match status" value="1"/>
</dbReference>
<feature type="compositionally biased region" description="Low complexity" evidence="1">
    <location>
        <begin position="55"/>
        <end position="68"/>
    </location>
</feature>
<feature type="compositionally biased region" description="Low complexity" evidence="1">
    <location>
        <begin position="591"/>
        <end position="603"/>
    </location>
</feature>
<feature type="region of interest" description="Disordered" evidence="1">
    <location>
        <begin position="94"/>
        <end position="171"/>
    </location>
</feature>
<evidence type="ECO:0000259" key="2">
    <source>
        <dbReference type="PROSITE" id="PS50812"/>
    </source>
</evidence>
<accession>A0A4S9A4D5</accession>
<dbReference type="EMBL" id="QZAO01000154">
    <property type="protein sequence ID" value="THW73892.1"/>
    <property type="molecule type" value="Genomic_DNA"/>
</dbReference>
<dbReference type="InterPro" id="IPR026093">
    <property type="entry name" value="MGARP"/>
</dbReference>
<dbReference type="PROSITE" id="PS50812">
    <property type="entry name" value="PWWP"/>
    <property type="match status" value="1"/>
</dbReference>
<dbReference type="GO" id="GO:0005739">
    <property type="term" value="C:mitochondrion"/>
    <property type="evidence" value="ECO:0007669"/>
    <property type="project" value="InterPro"/>
</dbReference>
<reference evidence="3 4" key="1">
    <citation type="submission" date="2018-10" db="EMBL/GenBank/DDBJ databases">
        <title>Fifty Aureobasidium pullulans genomes reveal a recombining polyextremotolerant generalist.</title>
        <authorList>
            <person name="Gostincar C."/>
            <person name="Turk M."/>
            <person name="Zajc J."/>
            <person name="Gunde-Cimerman N."/>
        </authorList>
    </citation>
    <scope>NUCLEOTIDE SEQUENCE [LARGE SCALE GENOMIC DNA]</scope>
    <source>
        <strain evidence="3 4">EXF-10659</strain>
    </source>
</reference>
<proteinExistence type="predicted"/>
<sequence>MILPSRHSALLCAFVAPSTRPSTTSLHRRRTSRNITMAEEEPKNAPVEAQNTTMSEAATEAPSAPTESTEGRQNQTLSSSLRLKSDILLAPATTEAMDTSADNTDAKESDVAAAGPQATTEVNAPDGEGKTEAAVLPSEAADVATPSTSKNGKRKSTSGVPEHKAKKLNKKKSQVQLNLGIKAGDYYWARLKGYPPWPSIVCDEDMLPEILLGTRPVSAQRADGSYREDYADDGKNARDRTYPVMFLGTNEFSWMVNTSLTKLEPGECSLDKQTGKMSKALKEAYDIAEEQHDLDYFKNMLEEFMQQQKQALEEEAAKQAEKEAKAAKKAEKAEKAATDKTTKEKKDRRKSKSKETVSDADDMDLDIPDDAEAKPSKKRKKDADSEGEGPKPKKTPKATKVAATKTNGESAKKPAKPRKVVQKPAEEEPVNEAEKAERREKAVLYLRHRLQKGFLMRDQTPKEEEMSTMHDFFNQLEGYQNLEPAIIRGTKIYKVLRGILKLSSIPKEEEYQFKKRSNDLLASWHEALGSKGDEKDDDKAEDKESSEKAEKAEETVEKADVKEPTETASKEEVTEDKDVAMTDAKDEKAEAAPAADGETATAA</sequence>
<feature type="region of interest" description="Disordered" evidence="1">
    <location>
        <begin position="19"/>
        <end position="82"/>
    </location>
</feature>
<dbReference type="AlphaFoldDB" id="A0A4S9A4D5"/>
<evidence type="ECO:0000313" key="3">
    <source>
        <dbReference type="EMBL" id="THW73892.1"/>
    </source>
</evidence>
<gene>
    <name evidence="3" type="ORF">D6D19_05281</name>
</gene>
<dbReference type="InterPro" id="IPR000313">
    <property type="entry name" value="PWWP_dom"/>
</dbReference>
<feature type="compositionally biased region" description="Polar residues" evidence="1">
    <location>
        <begin position="71"/>
        <end position="82"/>
    </location>
</feature>
<dbReference type="PANTHER" id="PTHR22910:SF6">
    <property type="entry name" value="PROTEIN MGARP"/>
    <property type="match status" value="1"/>
</dbReference>
<protein>
    <recommendedName>
        <fullName evidence="2">PWWP domain-containing protein</fullName>
    </recommendedName>
</protein>
<name>A0A4S9A4D5_AURPU</name>
<evidence type="ECO:0000256" key="1">
    <source>
        <dbReference type="SAM" id="MobiDB-lite"/>
    </source>
</evidence>
<dbReference type="PANTHER" id="PTHR22910">
    <property type="entry name" value="PROTEIN MGARP"/>
    <property type="match status" value="1"/>
</dbReference>
<feature type="compositionally biased region" description="Acidic residues" evidence="1">
    <location>
        <begin position="358"/>
        <end position="370"/>
    </location>
</feature>
<dbReference type="SMART" id="SM00293">
    <property type="entry name" value="PWWP"/>
    <property type="match status" value="1"/>
</dbReference>
<feature type="compositionally biased region" description="Basic and acidic residues" evidence="1">
    <location>
        <begin position="531"/>
        <end position="590"/>
    </location>
</feature>
<feature type="compositionally biased region" description="Basic and acidic residues" evidence="1">
    <location>
        <begin position="312"/>
        <end position="345"/>
    </location>
</feature>
<dbReference type="Pfam" id="PF00855">
    <property type="entry name" value="PWWP"/>
    <property type="match status" value="1"/>
</dbReference>
<feature type="compositionally biased region" description="Basic and acidic residues" evidence="1">
    <location>
        <begin position="371"/>
        <end position="391"/>
    </location>
</feature>